<sequence>MVADCRGVLSVPEQPWRSPPNPWKRILIRVRGCLHKEWRLELSWLFIEGWGFLGTSIVRKSRGKMRTPHLLFSSPSTLFFSFFCLGFFFLSRILLSAVGIVHQCRHPSLGTVDRPSTAVSSAASCRFFVFPPEGGCRRYRYSSPLLAAARRCSLVAACHHATRSSSPRLQICKKLVSEPEKLQLFSDLVSGCGWELLVSSGFPEIPQVQHSRFTESVDLAQGSLLLLSLAFFVF</sequence>
<evidence type="ECO:0000313" key="2">
    <source>
        <dbReference type="Proteomes" id="UP001060085"/>
    </source>
</evidence>
<organism evidence="1 2">
    <name type="scientific">Catharanthus roseus</name>
    <name type="common">Madagascar periwinkle</name>
    <name type="synonym">Vinca rosea</name>
    <dbReference type="NCBI Taxonomy" id="4058"/>
    <lineage>
        <taxon>Eukaryota</taxon>
        <taxon>Viridiplantae</taxon>
        <taxon>Streptophyta</taxon>
        <taxon>Embryophyta</taxon>
        <taxon>Tracheophyta</taxon>
        <taxon>Spermatophyta</taxon>
        <taxon>Magnoliopsida</taxon>
        <taxon>eudicotyledons</taxon>
        <taxon>Gunneridae</taxon>
        <taxon>Pentapetalae</taxon>
        <taxon>asterids</taxon>
        <taxon>lamiids</taxon>
        <taxon>Gentianales</taxon>
        <taxon>Apocynaceae</taxon>
        <taxon>Rauvolfioideae</taxon>
        <taxon>Vinceae</taxon>
        <taxon>Catharanthinae</taxon>
        <taxon>Catharanthus</taxon>
    </lineage>
</organism>
<proteinExistence type="predicted"/>
<reference evidence="2" key="1">
    <citation type="journal article" date="2023" name="Nat. Plants">
        <title>Single-cell RNA sequencing provides a high-resolution roadmap for understanding the multicellular compartmentation of specialized metabolism.</title>
        <authorList>
            <person name="Sun S."/>
            <person name="Shen X."/>
            <person name="Li Y."/>
            <person name="Li Y."/>
            <person name="Wang S."/>
            <person name="Li R."/>
            <person name="Zhang H."/>
            <person name="Shen G."/>
            <person name="Guo B."/>
            <person name="Wei J."/>
            <person name="Xu J."/>
            <person name="St-Pierre B."/>
            <person name="Chen S."/>
            <person name="Sun C."/>
        </authorList>
    </citation>
    <scope>NUCLEOTIDE SEQUENCE [LARGE SCALE GENOMIC DNA]</scope>
</reference>
<keyword evidence="2" id="KW-1185">Reference proteome</keyword>
<accession>A0ACC0B245</accession>
<comment type="caution">
    <text evidence="1">The sequence shown here is derived from an EMBL/GenBank/DDBJ whole genome shotgun (WGS) entry which is preliminary data.</text>
</comment>
<protein>
    <submittedName>
        <fullName evidence="1">Uncharacterized protein</fullName>
    </submittedName>
</protein>
<dbReference type="Proteomes" id="UP001060085">
    <property type="component" value="Linkage Group LG04"/>
</dbReference>
<gene>
    <name evidence="1" type="ORF">M9H77_16574</name>
</gene>
<name>A0ACC0B245_CATRO</name>
<dbReference type="EMBL" id="CM044704">
    <property type="protein sequence ID" value="KAI5666721.1"/>
    <property type="molecule type" value="Genomic_DNA"/>
</dbReference>
<evidence type="ECO:0000313" key="1">
    <source>
        <dbReference type="EMBL" id="KAI5666721.1"/>
    </source>
</evidence>